<organism evidence="2 3">
    <name type="scientific">Jiangella asiatica</name>
    <dbReference type="NCBI Taxonomy" id="2530372"/>
    <lineage>
        <taxon>Bacteria</taxon>
        <taxon>Bacillati</taxon>
        <taxon>Actinomycetota</taxon>
        <taxon>Actinomycetes</taxon>
        <taxon>Jiangellales</taxon>
        <taxon>Jiangellaceae</taxon>
        <taxon>Jiangella</taxon>
    </lineage>
</organism>
<dbReference type="OrthoDB" id="4990523at2"/>
<evidence type="ECO:0000313" key="2">
    <source>
        <dbReference type="EMBL" id="TDD95417.1"/>
    </source>
</evidence>
<keyword evidence="3" id="KW-1185">Reference proteome</keyword>
<protein>
    <recommendedName>
        <fullName evidence="4">PH domain-containing protein</fullName>
    </recommendedName>
</protein>
<dbReference type="EMBL" id="SMKZ01000091">
    <property type="protein sequence ID" value="TDD95417.1"/>
    <property type="molecule type" value="Genomic_DNA"/>
</dbReference>
<feature type="transmembrane region" description="Helical" evidence="1">
    <location>
        <begin position="92"/>
        <end position="111"/>
    </location>
</feature>
<gene>
    <name evidence="2" type="ORF">E1269_31205</name>
</gene>
<evidence type="ECO:0000256" key="1">
    <source>
        <dbReference type="SAM" id="Phobius"/>
    </source>
</evidence>
<reference evidence="2 3" key="1">
    <citation type="submission" date="2019-03" db="EMBL/GenBank/DDBJ databases">
        <title>Draft genome sequences of novel Actinobacteria.</title>
        <authorList>
            <person name="Sahin N."/>
            <person name="Ay H."/>
            <person name="Saygin H."/>
        </authorList>
    </citation>
    <scope>NUCLEOTIDE SEQUENCE [LARGE SCALE GENOMIC DNA]</scope>
    <source>
        <strain evidence="2 3">5K138</strain>
    </source>
</reference>
<sequence>MTDASRPAGSSTDPATGRPTAAFLLRTAVTMELDGWRSLYRWIARRPRVTEPGAEAFGYLEPVSVIIWAFIGVSAVEVPVVHFILPWHTVRIIALVIGIWGLIWMFGYLASLKVHPHVVGRSGLRVRNGAGIDIMLPWDEVDAIRINKRALPTSKTVQLEETPDGTVLQLGISSQTNVHLALFDPTTVMLPRGPVAVTELRFFADDPKALVISARRHLAASAQT</sequence>
<dbReference type="RefSeq" id="WP_131902029.1">
    <property type="nucleotide sequence ID" value="NZ_SMKZ01000091.1"/>
</dbReference>
<comment type="caution">
    <text evidence="2">The sequence shown here is derived from an EMBL/GenBank/DDBJ whole genome shotgun (WGS) entry which is preliminary data.</text>
</comment>
<evidence type="ECO:0000313" key="3">
    <source>
        <dbReference type="Proteomes" id="UP000294739"/>
    </source>
</evidence>
<keyword evidence="1" id="KW-0812">Transmembrane</keyword>
<dbReference type="AlphaFoldDB" id="A0A4V2YZ34"/>
<accession>A0A4V2YZ34</accession>
<name>A0A4V2YZ34_9ACTN</name>
<keyword evidence="1" id="KW-0472">Membrane</keyword>
<dbReference type="Proteomes" id="UP000294739">
    <property type="component" value="Unassembled WGS sequence"/>
</dbReference>
<feature type="transmembrane region" description="Helical" evidence="1">
    <location>
        <begin position="65"/>
        <end position="85"/>
    </location>
</feature>
<proteinExistence type="predicted"/>
<evidence type="ECO:0008006" key="4">
    <source>
        <dbReference type="Google" id="ProtNLM"/>
    </source>
</evidence>
<keyword evidence="1" id="KW-1133">Transmembrane helix</keyword>
<dbReference type="InParanoid" id="A0A4V2YZ34"/>